<dbReference type="EMBL" id="JAVLSJ010000001">
    <property type="protein sequence ID" value="MDR9847073.1"/>
    <property type="molecule type" value="Genomic_DNA"/>
</dbReference>
<gene>
    <name evidence="1" type="ORF">RI048_02485</name>
</gene>
<comment type="caution">
    <text evidence="1">The sequence shown here is derived from an EMBL/GenBank/DDBJ whole genome shotgun (WGS) entry which is preliminary data.</text>
</comment>
<protein>
    <submittedName>
        <fullName evidence="1">Uncharacterized protein</fullName>
    </submittedName>
</protein>
<dbReference type="InterPro" id="IPR036661">
    <property type="entry name" value="Luciferase-like_sf"/>
</dbReference>
<proteinExistence type="predicted"/>
<keyword evidence="2" id="KW-1185">Reference proteome</keyword>
<evidence type="ECO:0000313" key="2">
    <source>
        <dbReference type="Proteomes" id="UP001246576"/>
    </source>
</evidence>
<dbReference type="RefSeq" id="WP_310839495.1">
    <property type="nucleotide sequence ID" value="NZ_JAVLSJ010000001.1"/>
</dbReference>
<accession>A0ABU2EGT8</accession>
<sequence>MAFWIGRDGKRLNSATAMSLQQDPSYCIVREFDNDSVNVTLRWIGKVLNAGTLPEYWPVFKLEVKNYDPDGGLVEDPVANGQTFGSEKAGIEAYQRFLASWTESTVDHNGNFKEVGNTLVPPPPPDPDRPVSVAVDGAYGIEGGW</sequence>
<dbReference type="SUPFAM" id="SSF51679">
    <property type="entry name" value="Bacterial luciferase-like"/>
    <property type="match status" value="1"/>
</dbReference>
<dbReference type="Proteomes" id="UP001246576">
    <property type="component" value="Unassembled WGS sequence"/>
</dbReference>
<evidence type="ECO:0000313" key="1">
    <source>
        <dbReference type="EMBL" id="MDR9847073.1"/>
    </source>
</evidence>
<reference evidence="1" key="1">
    <citation type="submission" date="2023-09" db="EMBL/GenBank/DDBJ databases">
        <title>Description of first Herbaspirillum huttiense subsp. nephrolepsisexaltata and Herbaspirillum huttiense subsp. lycopersicon.</title>
        <authorList>
            <person name="Poudel M."/>
            <person name="Sharma A."/>
            <person name="Goss E."/>
            <person name="Tapia J.H."/>
            <person name="Harmon C.M."/>
            <person name="Jones J.B."/>
        </authorList>
    </citation>
    <scope>NUCLEOTIDE SEQUENCE</scope>
    <source>
        <strain evidence="1">SE1</strain>
    </source>
</reference>
<organism evidence="1 2">
    <name type="scientific">Herbaspirillum huttiense subsp. lycopersici</name>
    <dbReference type="NCBI Taxonomy" id="3074428"/>
    <lineage>
        <taxon>Bacteria</taxon>
        <taxon>Pseudomonadati</taxon>
        <taxon>Pseudomonadota</taxon>
        <taxon>Betaproteobacteria</taxon>
        <taxon>Burkholderiales</taxon>
        <taxon>Oxalobacteraceae</taxon>
        <taxon>Herbaspirillum</taxon>
    </lineage>
</organism>
<name>A0ABU2EGT8_9BURK</name>